<keyword evidence="1" id="KW-0812">Transmembrane</keyword>
<dbReference type="GO" id="GO:0006629">
    <property type="term" value="P:lipid metabolic process"/>
    <property type="evidence" value="ECO:0007669"/>
    <property type="project" value="InterPro"/>
</dbReference>
<dbReference type="Pfam" id="PF00487">
    <property type="entry name" value="FA_desaturase"/>
    <property type="match status" value="1"/>
</dbReference>
<evidence type="ECO:0000256" key="1">
    <source>
        <dbReference type="SAM" id="Phobius"/>
    </source>
</evidence>
<keyword evidence="1" id="KW-0472">Membrane</keyword>
<protein>
    <submittedName>
        <fullName evidence="3">Fatty acid desaturase</fullName>
    </submittedName>
</protein>
<dbReference type="AlphaFoldDB" id="A0A250JGH5"/>
<gene>
    <name evidence="3" type="ORF">CYFUS_008473</name>
</gene>
<reference evidence="3 4" key="1">
    <citation type="submission" date="2017-06" db="EMBL/GenBank/DDBJ databases">
        <title>Sequencing and comparative analysis of myxobacterial genomes.</title>
        <authorList>
            <person name="Rupp O."/>
            <person name="Goesmann A."/>
            <person name="Sogaard-Andersen L."/>
        </authorList>
    </citation>
    <scope>NUCLEOTIDE SEQUENCE [LARGE SCALE GENOMIC DNA]</scope>
    <source>
        <strain evidence="3 4">DSM 52655</strain>
    </source>
</reference>
<feature type="transmembrane region" description="Helical" evidence="1">
    <location>
        <begin position="46"/>
        <end position="64"/>
    </location>
</feature>
<feature type="transmembrane region" description="Helical" evidence="1">
    <location>
        <begin position="137"/>
        <end position="155"/>
    </location>
</feature>
<dbReference type="InterPro" id="IPR005804">
    <property type="entry name" value="FA_desaturase_dom"/>
</dbReference>
<dbReference type="EMBL" id="CP022098">
    <property type="protein sequence ID" value="ATB42994.1"/>
    <property type="molecule type" value="Genomic_DNA"/>
</dbReference>
<accession>A0A250JGH5</accession>
<sequence>MCPMRSHVPRGPWGVLIALTVIGAWLGHLVWLLVGTRLSLASPLAWLHIALQAYLCTGLFITGHDAMHGTVSRHRWVNETVGTLACFLFAGLSYRRLVVNHRAHHADPTGPDDPDFSTRTQSFWPWFTTFMVRYMTWPQFLVMAAKFNVLLWLGVAPWRIWAFWVAPAVMGTVQLFYFGTYLPHRRPDTPEMRPHHARSLPRNHLWAMLSCYFFGYHWEHHESPSTPWWALWRMRDARARAAAAPPERAVGL</sequence>
<evidence type="ECO:0000313" key="4">
    <source>
        <dbReference type="Proteomes" id="UP000217257"/>
    </source>
</evidence>
<feature type="transmembrane region" description="Helical" evidence="1">
    <location>
        <begin position="161"/>
        <end position="182"/>
    </location>
</feature>
<name>A0A250JGH5_9BACT</name>
<dbReference type="KEGG" id="cfus:CYFUS_008473"/>
<organism evidence="3 4">
    <name type="scientific">Cystobacter fuscus</name>
    <dbReference type="NCBI Taxonomy" id="43"/>
    <lineage>
        <taxon>Bacteria</taxon>
        <taxon>Pseudomonadati</taxon>
        <taxon>Myxococcota</taxon>
        <taxon>Myxococcia</taxon>
        <taxon>Myxococcales</taxon>
        <taxon>Cystobacterineae</taxon>
        <taxon>Archangiaceae</taxon>
        <taxon>Cystobacter</taxon>
    </lineage>
</organism>
<evidence type="ECO:0000259" key="2">
    <source>
        <dbReference type="Pfam" id="PF00487"/>
    </source>
</evidence>
<feature type="transmembrane region" description="Helical" evidence="1">
    <location>
        <begin position="76"/>
        <end position="94"/>
    </location>
</feature>
<proteinExistence type="predicted"/>
<feature type="transmembrane region" description="Helical" evidence="1">
    <location>
        <begin position="13"/>
        <end position="34"/>
    </location>
</feature>
<dbReference type="Proteomes" id="UP000217257">
    <property type="component" value="Chromosome"/>
</dbReference>
<keyword evidence="1" id="KW-1133">Transmembrane helix</keyword>
<feature type="domain" description="Fatty acid desaturase" evidence="2">
    <location>
        <begin position="43"/>
        <end position="140"/>
    </location>
</feature>
<evidence type="ECO:0000313" key="3">
    <source>
        <dbReference type="EMBL" id="ATB42994.1"/>
    </source>
</evidence>